<dbReference type="Proteomes" id="UP001065613">
    <property type="component" value="Chromosome"/>
</dbReference>
<evidence type="ECO:0000313" key="1">
    <source>
        <dbReference type="EMBL" id="UXE60194.1"/>
    </source>
</evidence>
<accession>A0A977KUJ9</accession>
<proteinExistence type="predicted"/>
<dbReference type="EMBL" id="CP073041">
    <property type="protein sequence ID" value="UXE60194.1"/>
    <property type="molecule type" value="Genomic_DNA"/>
</dbReference>
<name>A0A977KUJ9_9CYAN</name>
<gene>
    <name evidence="1" type="ORF">KA717_31885</name>
</gene>
<organism evidence="1">
    <name type="scientific">Woronichinia naegeliana WA131</name>
    <dbReference type="NCBI Taxonomy" id="2824559"/>
    <lineage>
        <taxon>Bacteria</taxon>
        <taxon>Bacillati</taxon>
        <taxon>Cyanobacteriota</taxon>
        <taxon>Cyanophyceae</taxon>
        <taxon>Synechococcales</taxon>
        <taxon>Coelosphaeriaceae</taxon>
        <taxon>Woronichinia</taxon>
    </lineage>
</organism>
<reference evidence="1" key="1">
    <citation type="submission" date="2021-04" db="EMBL/GenBank/DDBJ databases">
        <title>Genome sequence of Woronichinia naegeliana from Washington state freshwater lake bloom.</title>
        <authorList>
            <person name="Dreher T.W."/>
        </authorList>
    </citation>
    <scope>NUCLEOTIDE SEQUENCE</scope>
    <source>
        <strain evidence="1">WA131</strain>
    </source>
</reference>
<protein>
    <submittedName>
        <fullName evidence="1">Uncharacterized protein</fullName>
    </submittedName>
</protein>
<dbReference type="KEGG" id="wna:KA717_31885"/>
<sequence length="104" mass="12085">MEENNVFHLVIYFMKKLLVFFGISLFFTTTFSVNAQQKKSSTPPTKKSECLIKGNISVSSGKKWYHLPGMKDYEKTQIHTNKGERWFCTEEEARKSGWQKAPTN</sequence>
<dbReference type="AlphaFoldDB" id="A0A977KUJ9"/>